<sequence length="67" mass="7190">MTKDEAWAEALILHRTLGERAPVYIAERIAMLARVGNVAGVTRWREIANNVDELGSSGADAQPLGSA</sequence>
<proteinExistence type="predicted"/>
<accession>A0ABQ3LUC7</accession>
<dbReference type="InterPro" id="IPR054234">
    <property type="entry name" value="DUF6961"/>
</dbReference>
<dbReference type="Proteomes" id="UP000652430">
    <property type="component" value="Unassembled WGS sequence"/>
</dbReference>
<dbReference type="EMBL" id="BNAQ01000014">
    <property type="protein sequence ID" value="GHH26315.1"/>
    <property type="molecule type" value="Genomic_DNA"/>
</dbReference>
<evidence type="ECO:0000313" key="1">
    <source>
        <dbReference type="EMBL" id="GHH26315.1"/>
    </source>
</evidence>
<evidence type="ECO:0000313" key="2">
    <source>
        <dbReference type="Proteomes" id="UP000652430"/>
    </source>
</evidence>
<protein>
    <submittedName>
        <fullName evidence="1">Uncharacterized protein</fullName>
    </submittedName>
</protein>
<name>A0ABQ3LUC7_9SPHN</name>
<keyword evidence="2" id="KW-1185">Reference proteome</keyword>
<comment type="caution">
    <text evidence="1">The sequence shown here is derived from an EMBL/GenBank/DDBJ whole genome shotgun (WGS) entry which is preliminary data.</text>
</comment>
<gene>
    <name evidence="1" type="ORF">GCM10008023_40720</name>
</gene>
<reference evidence="2" key="1">
    <citation type="journal article" date="2019" name="Int. J. Syst. Evol. Microbiol.">
        <title>The Global Catalogue of Microorganisms (GCM) 10K type strain sequencing project: providing services to taxonomists for standard genome sequencing and annotation.</title>
        <authorList>
            <consortium name="The Broad Institute Genomics Platform"/>
            <consortium name="The Broad Institute Genome Sequencing Center for Infectious Disease"/>
            <person name="Wu L."/>
            <person name="Ma J."/>
        </authorList>
    </citation>
    <scope>NUCLEOTIDE SEQUENCE [LARGE SCALE GENOMIC DNA]</scope>
    <source>
        <strain evidence="2">CGMCC 1.8957</strain>
    </source>
</reference>
<organism evidence="1 2">
    <name type="scientific">Sphingomonas glacialis</name>
    <dbReference type="NCBI Taxonomy" id="658225"/>
    <lineage>
        <taxon>Bacteria</taxon>
        <taxon>Pseudomonadati</taxon>
        <taxon>Pseudomonadota</taxon>
        <taxon>Alphaproteobacteria</taxon>
        <taxon>Sphingomonadales</taxon>
        <taxon>Sphingomonadaceae</taxon>
        <taxon>Sphingomonas</taxon>
    </lineage>
</organism>
<dbReference type="Pfam" id="PF22284">
    <property type="entry name" value="DUF6961"/>
    <property type="match status" value="1"/>
</dbReference>